<dbReference type="PROSITE" id="PS51419">
    <property type="entry name" value="RAB"/>
    <property type="match status" value="1"/>
</dbReference>
<reference evidence="2 4" key="1">
    <citation type="submission" date="2024-04" db="EMBL/GenBank/DDBJ databases">
        <title>Tritrichomonas musculus Genome.</title>
        <authorList>
            <person name="Alves-Ferreira E."/>
            <person name="Grigg M."/>
            <person name="Lorenzi H."/>
            <person name="Galac M."/>
        </authorList>
    </citation>
    <scope>NUCLEOTIDE SEQUENCE [LARGE SCALE GENOMIC DNA]</scope>
    <source>
        <strain evidence="2 4">EAF2021</strain>
    </source>
</reference>
<proteinExistence type="predicted"/>
<evidence type="ECO:0000313" key="4">
    <source>
        <dbReference type="Proteomes" id="UP001470230"/>
    </source>
</evidence>
<dbReference type="InterPro" id="IPR001806">
    <property type="entry name" value="Small_GTPase"/>
</dbReference>
<dbReference type="EMBL" id="JAPFFF010000363">
    <property type="protein sequence ID" value="KAK8834590.1"/>
    <property type="molecule type" value="Genomic_DNA"/>
</dbReference>
<sequence>MTISSAKTVIVGETQVGKTTLAIRAFLHNYDQTLKPRPTLGSEYFEGIIQINDEGDSVKFEVWDTAGQEAYRSISPLFFQDSAIALLVFDVTRPDTIKSLDYYADILHEREPGCFIAVVGNKIDLHSERKISRDEGEMYTRRIGSSFYIETSALTGEGVQELFFSLAQQNLTFSKHETIHVGNKTETNEKGSKCC</sequence>
<dbReference type="InterPro" id="IPR005225">
    <property type="entry name" value="Small_GTP-bd"/>
</dbReference>
<protein>
    <submittedName>
        <fullName evidence="2">Ras- protein Rab-31</fullName>
    </submittedName>
</protein>
<dbReference type="Proteomes" id="UP001470230">
    <property type="component" value="Unassembled WGS sequence"/>
</dbReference>
<accession>A0ABR2GMW9</accession>
<dbReference type="PANTHER" id="PTHR47978">
    <property type="match status" value="1"/>
</dbReference>
<dbReference type="Pfam" id="PF00071">
    <property type="entry name" value="Ras"/>
    <property type="match status" value="1"/>
</dbReference>
<gene>
    <name evidence="2" type="ORF">M9Y10_027275</name>
    <name evidence="3" type="ORF">M9Y10_036387</name>
</gene>
<comment type="caution">
    <text evidence="2">The sequence shown here is derived from an EMBL/GenBank/DDBJ whole genome shotgun (WGS) entry which is preliminary data.</text>
</comment>
<dbReference type="Gene3D" id="3.40.50.300">
    <property type="entry name" value="P-loop containing nucleotide triphosphate hydrolases"/>
    <property type="match status" value="1"/>
</dbReference>
<keyword evidence="4" id="KW-1185">Reference proteome</keyword>
<name>A0ABR2GMW9_9EUKA</name>
<dbReference type="CDD" id="cd00154">
    <property type="entry name" value="Rab"/>
    <property type="match status" value="1"/>
</dbReference>
<dbReference type="SMART" id="SM00173">
    <property type="entry name" value="RAS"/>
    <property type="match status" value="1"/>
</dbReference>
<keyword evidence="1" id="KW-0547">Nucleotide-binding</keyword>
<dbReference type="InterPro" id="IPR027417">
    <property type="entry name" value="P-loop_NTPase"/>
</dbReference>
<dbReference type="SMART" id="SM00174">
    <property type="entry name" value="RHO"/>
    <property type="match status" value="1"/>
</dbReference>
<dbReference type="PROSITE" id="PS51420">
    <property type="entry name" value="RHO"/>
    <property type="match status" value="1"/>
</dbReference>
<evidence type="ECO:0000256" key="1">
    <source>
        <dbReference type="ARBA" id="ARBA00022741"/>
    </source>
</evidence>
<organism evidence="2 4">
    <name type="scientific">Tritrichomonas musculus</name>
    <dbReference type="NCBI Taxonomy" id="1915356"/>
    <lineage>
        <taxon>Eukaryota</taxon>
        <taxon>Metamonada</taxon>
        <taxon>Parabasalia</taxon>
        <taxon>Tritrichomonadida</taxon>
        <taxon>Tritrichomonadidae</taxon>
        <taxon>Tritrichomonas</taxon>
    </lineage>
</organism>
<dbReference type="SUPFAM" id="SSF52540">
    <property type="entry name" value="P-loop containing nucleoside triphosphate hydrolases"/>
    <property type="match status" value="1"/>
</dbReference>
<dbReference type="EMBL" id="JAPFFF010000058">
    <property type="protein sequence ID" value="KAK8837849.1"/>
    <property type="molecule type" value="Genomic_DNA"/>
</dbReference>
<dbReference type="SMART" id="SM00175">
    <property type="entry name" value="RAB"/>
    <property type="match status" value="1"/>
</dbReference>
<evidence type="ECO:0000313" key="2">
    <source>
        <dbReference type="EMBL" id="KAK8834590.1"/>
    </source>
</evidence>
<dbReference type="PROSITE" id="PS51421">
    <property type="entry name" value="RAS"/>
    <property type="match status" value="1"/>
</dbReference>
<evidence type="ECO:0000313" key="3">
    <source>
        <dbReference type="EMBL" id="KAK8837849.1"/>
    </source>
</evidence>
<dbReference type="PRINTS" id="PR00449">
    <property type="entry name" value="RASTRNSFRMNG"/>
</dbReference>
<dbReference type="NCBIfam" id="TIGR00231">
    <property type="entry name" value="small_GTP"/>
    <property type="match status" value="1"/>
</dbReference>